<dbReference type="GO" id="GO:0016891">
    <property type="term" value="F:RNA endonuclease activity producing 5'-phosphomonoesters, hydrolytic mechanism"/>
    <property type="evidence" value="ECO:0007669"/>
    <property type="project" value="TreeGrafter"/>
</dbReference>
<name>A0A4R9JKP5_9LEPT</name>
<dbReference type="EMBL" id="RQGG01000051">
    <property type="protein sequence ID" value="TGL46820.1"/>
    <property type="molecule type" value="Genomic_DNA"/>
</dbReference>
<evidence type="ECO:0000313" key="8">
    <source>
        <dbReference type="EMBL" id="TGL46820.1"/>
    </source>
</evidence>
<evidence type="ECO:0000259" key="7">
    <source>
        <dbReference type="PROSITE" id="PS50035"/>
    </source>
</evidence>
<keyword evidence="9" id="KW-1185">Reference proteome</keyword>
<evidence type="ECO:0000256" key="3">
    <source>
        <dbReference type="ARBA" id="ARBA00012027"/>
    </source>
</evidence>
<dbReference type="RefSeq" id="WP_135621243.1">
    <property type="nucleotide sequence ID" value="NZ_RQGG01000051.1"/>
</dbReference>
<evidence type="ECO:0000256" key="4">
    <source>
        <dbReference type="ARBA" id="ARBA00022801"/>
    </source>
</evidence>
<evidence type="ECO:0000256" key="1">
    <source>
        <dbReference type="ARBA" id="ARBA00000798"/>
    </source>
</evidence>
<gene>
    <name evidence="8" type="ORF">EHQ59_17465</name>
</gene>
<comment type="caution">
    <text evidence="8">The sequence shown here is derived from an EMBL/GenBank/DDBJ whole genome shotgun (WGS) entry which is preliminary data.</text>
</comment>
<proteinExistence type="inferred from homology"/>
<evidence type="ECO:0000313" key="9">
    <source>
        <dbReference type="Proteomes" id="UP000297609"/>
    </source>
</evidence>
<evidence type="ECO:0000256" key="2">
    <source>
        <dbReference type="ARBA" id="ARBA00008664"/>
    </source>
</evidence>
<dbReference type="InterPro" id="IPR025202">
    <property type="entry name" value="PLD-like_dom"/>
</dbReference>
<evidence type="ECO:0000256" key="5">
    <source>
        <dbReference type="ARBA" id="ARBA00022963"/>
    </source>
</evidence>
<dbReference type="EC" id="3.1.4.4" evidence="3"/>
<accession>A0A4R9JKP5</accession>
<evidence type="ECO:0000256" key="6">
    <source>
        <dbReference type="ARBA" id="ARBA00023098"/>
    </source>
</evidence>
<dbReference type="GO" id="GO:0016042">
    <property type="term" value="P:lipid catabolic process"/>
    <property type="evidence" value="ECO:0007669"/>
    <property type="project" value="UniProtKB-KW"/>
</dbReference>
<dbReference type="GO" id="GO:0004630">
    <property type="term" value="F:phospholipase D activity"/>
    <property type="evidence" value="ECO:0007669"/>
    <property type="project" value="UniProtKB-EC"/>
</dbReference>
<dbReference type="Gene3D" id="3.30.870.10">
    <property type="entry name" value="Endonuclease Chain A"/>
    <property type="match status" value="2"/>
</dbReference>
<reference evidence="8" key="1">
    <citation type="journal article" date="2019" name="PLoS Negl. Trop. Dis.">
        <title>Revisiting the worldwide diversity of Leptospira species in the environment.</title>
        <authorList>
            <person name="Vincent A.T."/>
            <person name="Schiettekatte O."/>
            <person name="Bourhy P."/>
            <person name="Veyrier F.J."/>
            <person name="Picardeau M."/>
        </authorList>
    </citation>
    <scope>NUCLEOTIDE SEQUENCE [LARGE SCALE GENOMIC DNA]</scope>
    <source>
        <strain evidence="8">201702454</strain>
    </source>
</reference>
<keyword evidence="5" id="KW-0442">Lipid degradation</keyword>
<dbReference type="SUPFAM" id="SSF56024">
    <property type="entry name" value="Phospholipase D/nuclease"/>
    <property type="match status" value="2"/>
</dbReference>
<comment type="catalytic activity">
    <reaction evidence="1">
        <text>a 1,2-diacyl-sn-glycero-3-phosphocholine + H2O = a 1,2-diacyl-sn-glycero-3-phosphate + choline + H(+)</text>
        <dbReference type="Rhea" id="RHEA:14445"/>
        <dbReference type="ChEBI" id="CHEBI:15354"/>
        <dbReference type="ChEBI" id="CHEBI:15377"/>
        <dbReference type="ChEBI" id="CHEBI:15378"/>
        <dbReference type="ChEBI" id="CHEBI:57643"/>
        <dbReference type="ChEBI" id="CHEBI:58608"/>
        <dbReference type="EC" id="3.1.4.4"/>
    </reaction>
</comment>
<dbReference type="PANTHER" id="PTHR43856:SF1">
    <property type="entry name" value="MITOCHONDRIAL CARDIOLIPIN HYDROLASE"/>
    <property type="match status" value="1"/>
</dbReference>
<keyword evidence="4" id="KW-0378">Hydrolase</keyword>
<dbReference type="Proteomes" id="UP000297609">
    <property type="component" value="Unassembled WGS sequence"/>
</dbReference>
<sequence length="549" mass="63295">MNLGRNIRWRHSLGFLFLWCFYSCHSSKEKLDLSALLFPNPPISDLHFSYPGRHVSSAKKRLVREVILSEIRKAKHSIRMYLYSIDDLEIITELYLQKRKGIEITIFGDKEESYPELESFGFPVKRWQGSGIHHTKLILFDKIRMFLGTGNFTSHGLETDNNVYWIQNITPSESENLVQTLEGNSPLGRVTLGELDYLISPEAGLEIQTEILEAIDSAKHSIRYLIYSHYDPVISFQLMKAHERGVKIESVYNGPMSTNPEGESLSQILSFPSQIWEDGNVDFVYKEDSYRGGLLHHKTMIIDERDVLVGSYNYSVSARDQNKEIFVKFSHPRITVEFLEEWKRIVSEALPLSSFLQNPNPIPKTDFKSFGIQSYRNSLFETNLFFTKSGSLDSNSNALSSQYRESLSLTSGLDPNTISEEREGNNRFIVHSNLPDPIWMESEVSNLTLQTQNLFYGTKVSVSSGEEIRSLEIWDGKHPKETISLDNQSVAVGRGDFRLGKEIWIWTELPNRTVSFCHTKEKDKLPKWMNFLKNRLFTKQKKVLHCSYD</sequence>
<dbReference type="AlphaFoldDB" id="A0A4R9JKP5"/>
<keyword evidence="6" id="KW-0443">Lipid metabolism</keyword>
<dbReference type="InterPro" id="IPR001736">
    <property type="entry name" value="PLipase_D/transphosphatidylase"/>
</dbReference>
<feature type="domain" description="PLD phosphodiesterase" evidence="7">
    <location>
        <begin position="129"/>
        <end position="156"/>
    </location>
</feature>
<comment type="similarity">
    <text evidence="2">Belongs to the phospholipase D family.</text>
</comment>
<organism evidence="8 9">
    <name type="scientific">Leptospira kemamanensis</name>
    <dbReference type="NCBI Taxonomy" id="2484942"/>
    <lineage>
        <taxon>Bacteria</taxon>
        <taxon>Pseudomonadati</taxon>
        <taxon>Spirochaetota</taxon>
        <taxon>Spirochaetia</taxon>
        <taxon>Leptospirales</taxon>
        <taxon>Leptospiraceae</taxon>
        <taxon>Leptospira</taxon>
    </lineage>
</organism>
<dbReference type="SMART" id="SM00155">
    <property type="entry name" value="PLDc"/>
    <property type="match status" value="2"/>
</dbReference>
<dbReference type="InterPro" id="IPR051406">
    <property type="entry name" value="PLD_domain"/>
</dbReference>
<dbReference type="GO" id="GO:0006793">
    <property type="term" value="P:phosphorus metabolic process"/>
    <property type="evidence" value="ECO:0007669"/>
    <property type="project" value="UniProtKB-ARBA"/>
</dbReference>
<dbReference type="Pfam" id="PF13091">
    <property type="entry name" value="PLDc_2"/>
    <property type="match status" value="2"/>
</dbReference>
<dbReference type="OrthoDB" id="368121at2"/>
<feature type="domain" description="PLD phosphodiesterase" evidence="7">
    <location>
        <begin position="291"/>
        <end position="318"/>
    </location>
</feature>
<dbReference type="PROSITE" id="PS50035">
    <property type="entry name" value="PLD"/>
    <property type="match status" value="2"/>
</dbReference>
<protein>
    <recommendedName>
        <fullName evidence="3">phospholipase D</fullName>
        <ecNumber evidence="3">3.1.4.4</ecNumber>
    </recommendedName>
</protein>
<dbReference type="PANTHER" id="PTHR43856">
    <property type="entry name" value="CARDIOLIPIN HYDROLASE"/>
    <property type="match status" value="1"/>
</dbReference>